<dbReference type="RefSeq" id="WP_346821291.1">
    <property type="nucleotide sequence ID" value="NZ_JBDKWZ010000005.1"/>
</dbReference>
<dbReference type="PANTHER" id="PTHR42883">
    <property type="entry name" value="GLUCOSE-1-PHOSPHATE THYMIDYLTRANSFERASE"/>
    <property type="match status" value="1"/>
</dbReference>
<name>A0AAW9S3Q9_9BACT</name>
<protein>
    <submittedName>
        <fullName evidence="2">Sugar phosphate nucleotidyltransferase</fullName>
    </submittedName>
</protein>
<dbReference type="InterPro" id="IPR029044">
    <property type="entry name" value="Nucleotide-diphossugar_trans"/>
</dbReference>
<keyword evidence="3" id="KW-1185">Reference proteome</keyword>
<dbReference type="Gene3D" id="3.90.550.10">
    <property type="entry name" value="Spore Coat Polysaccharide Biosynthesis Protein SpsA, Chain A"/>
    <property type="match status" value="1"/>
</dbReference>
<accession>A0AAW9S3Q9</accession>
<evidence type="ECO:0000313" key="2">
    <source>
        <dbReference type="EMBL" id="MEN7548513.1"/>
    </source>
</evidence>
<dbReference type="Gene3D" id="2.160.10.10">
    <property type="entry name" value="Hexapeptide repeat proteins"/>
    <property type="match status" value="1"/>
</dbReference>
<proteinExistence type="predicted"/>
<reference evidence="2 3" key="1">
    <citation type="submission" date="2024-04" db="EMBL/GenBank/DDBJ databases">
        <title>Novel genus in family Flammeovirgaceae.</title>
        <authorList>
            <person name="Nguyen T.H."/>
            <person name="Vuong T.Q."/>
            <person name="Le H."/>
            <person name="Kim S.-G."/>
        </authorList>
    </citation>
    <scope>NUCLEOTIDE SEQUENCE [LARGE SCALE GENOMIC DNA]</scope>
    <source>
        <strain evidence="2 3">JCM 23209</strain>
    </source>
</reference>
<dbReference type="EMBL" id="JBDKWZ010000005">
    <property type="protein sequence ID" value="MEN7548513.1"/>
    <property type="molecule type" value="Genomic_DNA"/>
</dbReference>
<dbReference type="AlphaFoldDB" id="A0AAW9S3Q9"/>
<organism evidence="2 3">
    <name type="scientific">Rapidithrix thailandica</name>
    <dbReference type="NCBI Taxonomy" id="413964"/>
    <lineage>
        <taxon>Bacteria</taxon>
        <taxon>Pseudomonadati</taxon>
        <taxon>Bacteroidota</taxon>
        <taxon>Cytophagia</taxon>
        <taxon>Cytophagales</taxon>
        <taxon>Flammeovirgaceae</taxon>
        <taxon>Rapidithrix</taxon>
    </lineage>
</organism>
<dbReference type="Proteomes" id="UP001403385">
    <property type="component" value="Unassembled WGS sequence"/>
</dbReference>
<evidence type="ECO:0000259" key="1">
    <source>
        <dbReference type="Pfam" id="PF00483"/>
    </source>
</evidence>
<dbReference type="PANTHER" id="PTHR42883:SF2">
    <property type="entry name" value="THYMIDYLYLTRANSFERASE"/>
    <property type="match status" value="1"/>
</dbReference>
<dbReference type="CDD" id="cd04181">
    <property type="entry name" value="NTP_transferase"/>
    <property type="match status" value="1"/>
</dbReference>
<gene>
    <name evidence="2" type="ORF">AAG747_11370</name>
</gene>
<dbReference type="Pfam" id="PF00483">
    <property type="entry name" value="NTP_transferase"/>
    <property type="match status" value="1"/>
</dbReference>
<sequence>MKVIIPVAGVGTKLRPHTYTQPKAMVPVAGKPIISHIVDFLMQGGLRDFVFIIGYMGDRIKKFMLSNYKDAGIKMHFVVQDPRKGSAHAIHVAEKFFKEEEEILISLGDKIHHFDLKSFLQLDYTAVGVKKVENPRLFGIIEMGKDQFAKKFTEKPLIPKSNLGLVGIYKIKNVPRFIEAINYLIKHQVKTLDEFHLTDALMHMVNLGERICTMEVDGWYDCGKKETLLEANAILLNRPGFRTSDYNGCPYTIIIQPVRIGKNCDIQNSIIGPNVVVGDDTHVHSCTIRNSIIGSFSELDNLILDNSLIGNDSSLKGASKSLNVGDNTQINLGG</sequence>
<dbReference type="SUPFAM" id="SSF53448">
    <property type="entry name" value="Nucleotide-diphospho-sugar transferases"/>
    <property type="match status" value="1"/>
</dbReference>
<dbReference type="InterPro" id="IPR005835">
    <property type="entry name" value="NTP_transferase_dom"/>
</dbReference>
<comment type="caution">
    <text evidence="2">The sequence shown here is derived from an EMBL/GenBank/DDBJ whole genome shotgun (WGS) entry which is preliminary data.</text>
</comment>
<evidence type="ECO:0000313" key="3">
    <source>
        <dbReference type="Proteomes" id="UP001403385"/>
    </source>
</evidence>
<feature type="domain" description="Nucleotidyl transferase" evidence="1">
    <location>
        <begin position="3"/>
        <end position="236"/>
    </location>
</feature>